<gene>
    <name evidence="4" type="ORF">RI532_02225</name>
</gene>
<evidence type="ECO:0000256" key="1">
    <source>
        <dbReference type="ARBA" id="ARBA00023015"/>
    </source>
</evidence>
<protein>
    <submittedName>
        <fullName evidence="4">DeoR/GlpR family DNA-binding transcription regulator</fullName>
    </submittedName>
</protein>
<dbReference type="RefSeq" id="WP_107739353.1">
    <property type="nucleotide sequence ID" value="NZ_JAVLAM010000001.1"/>
</dbReference>
<keyword evidence="4" id="KW-0238">DNA-binding</keyword>
<dbReference type="AlphaFoldDB" id="A0AAW8W1R2"/>
<evidence type="ECO:0000313" key="4">
    <source>
        <dbReference type="EMBL" id="MDT7013244.1"/>
    </source>
</evidence>
<dbReference type="InterPro" id="IPR036390">
    <property type="entry name" value="WH_DNA-bd_sf"/>
</dbReference>
<reference evidence="4" key="1">
    <citation type="submission" date="2023-08" db="EMBL/GenBank/DDBJ databases">
        <authorList>
            <person name="Page C.A."/>
            <person name="Perez-Diaz I.M."/>
        </authorList>
    </citation>
    <scope>NUCLEOTIDE SEQUENCE</scope>
    <source>
        <strain evidence="4">3.8.38</strain>
    </source>
</reference>
<dbReference type="PROSITE" id="PS51000">
    <property type="entry name" value="HTH_DEOR_2"/>
    <property type="match status" value="1"/>
</dbReference>
<dbReference type="SMART" id="SM01134">
    <property type="entry name" value="DeoRC"/>
    <property type="match status" value="1"/>
</dbReference>
<dbReference type="SMART" id="SM00420">
    <property type="entry name" value="HTH_DEOR"/>
    <property type="match status" value="1"/>
</dbReference>
<dbReference type="SUPFAM" id="SSF100950">
    <property type="entry name" value="NagB/RpiA/CoA transferase-like"/>
    <property type="match status" value="1"/>
</dbReference>
<name>A0AAW8W1R2_9LACO</name>
<dbReference type="GO" id="GO:0003700">
    <property type="term" value="F:DNA-binding transcription factor activity"/>
    <property type="evidence" value="ECO:0007669"/>
    <property type="project" value="InterPro"/>
</dbReference>
<dbReference type="EMBL" id="JAVLAM010000001">
    <property type="protein sequence ID" value="MDT7013244.1"/>
    <property type="molecule type" value="Genomic_DNA"/>
</dbReference>
<sequence length="253" mass="28272">MRNSIKNIEKRREELLTIIKRDGTTNIHKLAEAVQVSEMSVRRDCSILQKMGKIKISFGKIDYYQSHDQQESAQIDHINGEIAQAAVDYIDDNQIIFINSSRTAIRILDYLGDKRVNVLTNNLRATNAKLSRESSLVLSGGELRTGSHILTGDIALNSFRNMRASVSVIGCGGLDIKNGLTTTNIHEAQINRMIVKNCQKLIVLANYTKINKTTNFTVGALRDIDVLVTDAYADATYIQKIRHQGIEVIQAPM</sequence>
<dbReference type="GO" id="GO:0003677">
    <property type="term" value="F:DNA binding"/>
    <property type="evidence" value="ECO:0007669"/>
    <property type="project" value="UniProtKB-KW"/>
</dbReference>
<dbReference type="SUPFAM" id="SSF46785">
    <property type="entry name" value="Winged helix' DNA-binding domain"/>
    <property type="match status" value="1"/>
</dbReference>
<dbReference type="Pfam" id="PF08220">
    <property type="entry name" value="HTH_DeoR"/>
    <property type="match status" value="1"/>
</dbReference>
<dbReference type="Proteomes" id="UP001254075">
    <property type="component" value="Unassembled WGS sequence"/>
</dbReference>
<keyword evidence="1" id="KW-0805">Transcription regulation</keyword>
<keyword evidence="2" id="KW-0804">Transcription</keyword>
<dbReference type="PANTHER" id="PTHR30363">
    <property type="entry name" value="HTH-TYPE TRANSCRIPTIONAL REGULATOR SRLR-RELATED"/>
    <property type="match status" value="1"/>
</dbReference>
<dbReference type="Pfam" id="PF00455">
    <property type="entry name" value="DeoRC"/>
    <property type="match status" value="1"/>
</dbReference>
<accession>A0AAW8W1R2</accession>
<comment type="caution">
    <text evidence="4">The sequence shown here is derived from an EMBL/GenBank/DDBJ whole genome shotgun (WGS) entry which is preliminary data.</text>
</comment>
<evidence type="ECO:0000256" key="2">
    <source>
        <dbReference type="ARBA" id="ARBA00023163"/>
    </source>
</evidence>
<dbReference type="InterPro" id="IPR050313">
    <property type="entry name" value="Carb_Metab_HTH_regulators"/>
</dbReference>
<dbReference type="Gene3D" id="3.40.50.1360">
    <property type="match status" value="1"/>
</dbReference>
<dbReference type="InterPro" id="IPR001034">
    <property type="entry name" value="DeoR_HTH"/>
</dbReference>
<proteinExistence type="predicted"/>
<organism evidence="4 5">
    <name type="scientific">Levilactobacillus namurensis</name>
    <dbReference type="NCBI Taxonomy" id="380393"/>
    <lineage>
        <taxon>Bacteria</taxon>
        <taxon>Bacillati</taxon>
        <taxon>Bacillota</taxon>
        <taxon>Bacilli</taxon>
        <taxon>Lactobacillales</taxon>
        <taxon>Lactobacillaceae</taxon>
        <taxon>Levilactobacillus</taxon>
    </lineage>
</organism>
<evidence type="ECO:0000259" key="3">
    <source>
        <dbReference type="PROSITE" id="PS51000"/>
    </source>
</evidence>
<evidence type="ECO:0000313" key="5">
    <source>
        <dbReference type="Proteomes" id="UP001254075"/>
    </source>
</evidence>
<dbReference type="InterPro" id="IPR037171">
    <property type="entry name" value="NagB/RpiA_transferase-like"/>
</dbReference>
<feature type="domain" description="HTH deoR-type" evidence="3">
    <location>
        <begin position="8"/>
        <end position="63"/>
    </location>
</feature>
<dbReference type="InterPro" id="IPR014036">
    <property type="entry name" value="DeoR-like_C"/>
</dbReference>
<dbReference type="PANTHER" id="PTHR30363:SF44">
    <property type="entry name" value="AGA OPERON TRANSCRIPTIONAL REPRESSOR-RELATED"/>
    <property type="match status" value="1"/>
</dbReference>